<evidence type="ECO:0000313" key="1">
    <source>
        <dbReference type="EMBL" id="AWX42913.1"/>
    </source>
</evidence>
<sequence length="312" mass="36329">MPTCFKCFKTRRSVELVIQTFYKIIDNAYTLNKLSQVYLLEGQNSINFEPYILYFCNKLNNDNIVKYEELSNKSYVYKNTNKQGNISKEEINALIQRVYESTFNVKRKKILIIENVENGNISTLNSLLKFLENPPLNTYILLTTNNIDFVLKTIKSRANIITINKNISNHSNIQFASFYSLLTENEEQLNLIKQDLSIELLEQTYSLLCNAPVKPLTLLSFLDMSIKDNNFKAMILFIKQFLLETVKTKTIAFSNNFIVLKTINCIKKWHNFDKENELIELCNQTLEIFNINVNMNLQIKNFISKLGAIYGI</sequence>
<organism evidence="1 2">
    <name type="scientific">Metamycoplasma cloacale</name>
    <dbReference type="NCBI Taxonomy" id="92401"/>
    <lineage>
        <taxon>Bacteria</taxon>
        <taxon>Bacillati</taxon>
        <taxon>Mycoplasmatota</taxon>
        <taxon>Mycoplasmoidales</taxon>
        <taxon>Metamycoplasmataceae</taxon>
        <taxon>Metamycoplasma</taxon>
    </lineage>
</organism>
<dbReference type="AlphaFoldDB" id="A0A2Z4LMB3"/>
<evidence type="ECO:0000313" key="2">
    <source>
        <dbReference type="Proteomes" id="UP000249865"/>
    </source>
</evidence>
<dbReference type="KEGG" id="mclo:DK849_02485"/>
<name>A0A2Z4LMB3_9BACT</name>
<keyword evidence="2" id="KW-1185">Reference proteome</keyword>
<dbReference type="Proteomes" id="UP000249865">
    <property type="component" value="Chromosome"/>
</dbReference>
<dbReference type="OrthoDB" id="9810148at2"/>
<dbReference type="EMBL" id="CP030103">
    <property type="protein sequence ID" value="AWX42913.1"/>
    <property type="molecule type" value="Genomic_DNA"/>
</dbReference>
<reference evidence="2" key="1">
    <citation type="submission" date="2018-06" db="EMBL/GenBank/DDBJ databases">
        <title>Complete genome sequences of Mycoplasma anatis, M. anseris and M. cloacale type strains.</title>
        <authorList>
            <person name="Grozner D."/>
            <person name="Forro B."/>
            <person name="Sulyok K.M."/>
            <person name="Marton S."/>
            <person name="Kreizinger Z."/>
            <person name="Banyai K."/>
            <person name="Gyuranecz M."/>
        </authorList>
    </citation>
    <scope>NUCLEOTIDE SEQUENCE [LARGE SCALE GENOMIC DNA]</scope>
    <source>
        <strain evidence="2">NCTC 10199</strain>
    </source>
</reference>
<proteinExistence type="predicted"/>
<gene>
    <name evidence="1" type="ORF">DK849_02485</name>
</gene>
<dbReference type="InterPro" id="IPR027417">
    <property type="entry name" value="P-loop_NTPase"/>
</dbReference>
<dbReference type="SUPFAM" id="SSF52540">
    <property type="entry name" value="P-loop containing nucleoside triphosphate hydrolases"/>
    <property type="match status" value="1"/>
</dbReference>
<protein>
    <recommendedName>
        <fullName evidence="3">DNA polymerase III subunit delta</fullName>
    </recommendedName>
</protein>
<dbReference type="Pfam" id="PF13177">
    <property type="entry name" value="DNA_pol3_delta2"/>
    <property type="match status" value="1"/>
</dbReference>
<accession>A0A2Z4LMB3</accession>
<evidence type="ECO:0008006" key="3">
    <source>
        <dbReference type="Google" id="ProtNLM"/>
    </source>
</evidence>
<dbReference type="Gene3D" id="3.40.50.300">
    <property type="entry name" value="P-loop containing nucleotide triphosphate hydrolases"/>
    <property type="match status" value="1"/>
</dbReference>